<evidence type="ECO:0000313" key="1">
    <source>
        <dbReference type="EMBL" id="NYT46360.1"/>
    </source>
</evidence>
<organism evidence="1 2">
    <name type="scientific">Candidatus Methanofishera endochildressiae</name>
    <dbReference type="NCBI Taxonomy" id="2738884"/>
    <lineage>
        <taxon>Bacteria</taxon>
        <taxon>Pseudomonadati</taxon>
        <taxon>Pseudomonadota</taxon>
        <taxon>Gammaproteobacteria</taxon>
        <taxon>Candidatus Methanofishera</taxon>
    </lineage>
</organism>
<dbReference type="Proteomes" id="UP000537890">
    <property type="component" value="Unassembled WGS sequence"/>
</dbReference>
<evidence type="ECO:0000313" key="2">
    <source>
        <dbReference type="Proteomes" id="UP000537890"/>
    </source>
</evidence>
<gene>
    <name evidence="1" type="ORF">H0A75_00180</name>
</gene>
<sequence>MIDYIVRTIKTNIAQRTSLFDSFTQTGVTVTANKNVVENPIISGTAAWGEYTFSGGSGANFNEGSINDTFDFEATGAVTDIYFGATASISDVTAHKVDVGSAISKRVAMEVVTDERKSNCIIVYNQSCSSVDSAQALANPFQINARYTFGVLFKLEATQAETLRHGDLDSLFVNAVMFSGNATYYDVKFSSIAERSLIGSSYVVDIIFSYTKNLAIDDEFISTLRNYDATIEPLKVT</sequence>
<protein>
    <submittedName>
        <fullName evidence="1">Uncharacterized protein</fullName>
    </submittedName>
</protein>
<reference evidence="1 2" key="1">
    <citation type="submission" date="2020-05" db="EMBL/GenBank/DDBJ databases">
        <title>Horizontal transmission and recombination maintain forever young bacterial symbiont genomes.</title>
        <authorList>
            <person name="Russell S.L."/>
            <person name="Pepper-Tunick E."/>
            <person name="Svedberg J."/>
            <person name="Byrne A."/>
            <person name="Ruelas Castillo J."/>
            <person name="Vollmers C."/>
            <person name="Beinart R.A."/>
            <person name="Corbett-Detig R."/>
        </authorList>
    </citation>
    <scope>NUCLEOTIDE SEQUENCE [LARGE SCALE GENOMIC DNA]</scope>
    <source>
        <strain evidence="1">4727-3</strain>
    </source>
</reference>
<proteinExistence type="predicted"/>
<name>A0A7Z0SEH1_9GAMM</name>
<dbReference type="EMBL" id="JACCHS010000001">
    <property type="protein sequence ID" value="NYT46360.1"/>
    <property type="molecule type" value="Genomic_DNA"/>
</dbReference>
<dbReference type="AlphaFoldDB" id="A0A7Z0SEH1"/>
<comment type="caution">
    <text evidence="1">The sequence shown here is derived from an EMBL/GenBank/DDBJ whole genome shotgun (WGS) entry which is preliminary data.</text>
</comment>
<accession>A0A7Z0SEH1</accession>